<evidence type="ECO:0000313" key="2">
    <source>
        <dbReference type="Proteomes" id="UP000821845"/>
    </source>
</evidence>
<accession>A0ACB7SUB2</accession>
<keyword evidence="2" id="KW-1185">Reference proteome</keyword>
<sequence>MPQREMTAVVNRPVATVNVIIRAFREEGVVDDAVRAVQERATAPKDLLIVAAVVVDPFRTTGQIRDKLGLHVSADSVARILHEAGTKAGSSRESQRLRRRIVNSDSCSLELTMPGLRNTGSTWFLTDEASFCTQWDQRQRVCRREQFG</sequence>
<proteinExistence type="predicted"/>
<dbReference type="Proteomes" id="UP000821845">
    <property type="component" value="Chromosome 2"/>
</dbReference>
<organism evidence="1 2">
    <name type="scientific">Hyalomma asiaticum</name>
    <name type="common">Tick</name>
    <dbReference type="NCBI Taxonomy" id="266040"/>
    <lineage>
        <taxon>Eukaryota</taxon>
        <taxon>Metazoa</taxon>
        <taxon>Ecdysozoa</taxon>
        <taxon>Arthropoda</taxon>
        <taxon>Chelicerata</taxon>
        <taxon>Arachnida</taxon>
        <taxon>Acari</taxon>
        <taxon>Parasitiformes</taxon>
        <taxon>Ixodida</taxon>
        <taxon>Ixodoidea</taxon>
        <taxon>Ixodidae</taxon>
        <taxon>Hyalomminae</taxon>
        <taxon>Hyalomma</taxon>
    </lineage>
</organism>
<reference evidence="1" key="1">
    <citation type="submission" date="2020-05" db="EMBL/GenBank/DDBJ databases">
        <title>Large-scale comparative analyses of tick genomes elucidate their genetic diversity and vector capacities.</title>
        <authorList>
            <person name="Jia N."/>
            <person name="Wang J."/>
            <person name="Shi W."/>
            <person name="Du L."/>
            <person name="Sun Y."/>
            <person name="Zhan W."/>
            <person name="Jiang J."/>
            <person name="Wang Q."/>
            <person name="Zhang B."/>
            <person name="Ji P."/>
            <person name="Sakyi L.B."/>
            <person name="Cui X."/>
            <person name="Yuan T."/>
            <person name="Jiang B."/>
            <person name="Yang W."/>
            <person name="Lam T.T.-Y."/>
            <person name="Chang Q."/>
            <person name="Ding S."/>
            <person name="Wang X."/>
            <person name="Zhu J."/>
            <person name="Ruan X."/>
            <person name="Zhao L."/>
            <person name="Wei J."/>
            <person name="Que T."/>
            <person name="Du C."/>
            <person name="Cheng J."/>
            <person name="Dai P."/>
            <person name="Han X."/>
            <person name="Huang E."/>
            <person name="Gao Y."/>
            <person name="Liu J."/>
            <person name="Shao H."/>
            <person name="Ye R."/>
            <person name="Li L."/>
            <person name="Wei W."/>
            <person name="Wang X."/>
            <person name="Wang C."/>
            <person name="Yang T."/>
            <person name="Huo Q."/>
            <person name="Li W."/>
            <person name="Guo W."/>
            <person name="Chen H."/>
            <person name="Zhou L."/>
            <person name="Ni X."/>
            <person name="Tian J."/>
            <person name="Zhou Y."/>
            <person name="Sheng Y."/>
            <person name="Liu T."/>
            <person name="Pan Y."/>
            <person name="Xia L."/>
            <person name="Li J."/>
            <person name="Zhao F."/>
            <person name="Cao W."/>
        </authorList>
    </citation>
    <scope>NUCLEOTIDE SEQUENCE</scope>
    <source>
        <strain evidence="1">Hyas-2018</strain>
    </source>
</reference>
<comment type="caution">
    <text evidence="1">The sequence shown here is derived from an EMBL/GenBank/DDBJ whole genome shotgun (WGS) entry which is preliminary data.</text>
</comment>
<evidence type="ECO:0000313" key="1">
    <source>
        <dbReference type="EMBL" id="KAH6938303.1"/>
    </source>
</evidence>
<name>A0ACB7SUB2_HYAAI</name>
<gene>
    <name evidence="1" type="ORF">HPB50_008394</name>
</gene>
<dbReference type="EMBL" id="CM023482">
    <property type="protein sequence ID" value="KAH6938303.1"/>
    <property type="molecule type" value="Genomic_DNA"/>
</dbReference>
<protein>
    <submittedName>
        <fullName evidence="1">Uncharacterized protein</fullName>
    </submittedName>
</protein>